<proteinExistence type="predicted"/>
<evidence type="ECO:0008006" key="3">
    <source>
        <dbReference type="Google" id="ProtNLM"/>
    </source>
</evidence>
<name>A0ABR2KXI6_9EUKA</name>
<organism evidence="1 2">
    <name type="scientific">Tritrichomonas musculus</name>
    <dbReference type="NCBI Taxonomy" id="1915356"/>
    <lineage>
        <taxon>Eukaryota</taxon>
        <taxon>Metamonada</taxon>
        <taxon>Parabasalia</taxon>
        <taxon>Tritrichomonadida</taxon>
        <taxon>Tritrichomonadidae</taxon>
        <taxon>Tritrichomonas</taxon>
    </lineage>
</organism>
<dbReference type="Gene3D" id="1.25.40.20">
    <property type="entry name" value="Ankyrin repeat-containing domain"/>
    <property type="match status" value="1"/>
</dbReference>
<keyword evidence="2" id="KW-1185">Reference proteome</keyword>
<evidence type="ECO:0000313" key="1">
    <source>
        <dbReference type="EMBL" id="KAK8895823.1"/>
    </source>
</evidence>
<sequence>MSHSKAIAEMILRRGIDVNRFDDKGYPGPFYLVDSVPTKVAIEILDLLVENGYKINSFSRNPPGMTILGYFLQGIQRDPVVIEWLLQHGADPTIKCSNGKRPIDLTKKRDIINLLNKYIV</sequence>
<dbReference type="InterPro" id="IPR036770">
    <property type="entry name" value="Ankyrin_rpt-contain_sf"/>
</dbReference>
<gene>
    <name evidence="1" type="ORF">M9Y10_013708</name>
</gene>
<comment type="caution">
    <text evidence="1">The sequence shown here is derived from an EMBL/GenBank/DDBJ whole genome shotgun (WGS) entry which is preliminary data.</text>
</comment>
<dbReference type="Proteomes" id="UP001470230">
    <property type="component" value="Unassembled WGS sequence"/>
</dbReference>
<dbReference type="SUPFAM" id="SSF48403">
    <property type="entry name" value="Ankyrin repeat"/>
    <property type="match status" value="1"/>
</dbReference>
<accession>A0ABR2KXI6</accession>
<reference evidence="1 2" key="1">
    <citation type="submission" date="2024-04" db="EMBL/GenBank/DDBJ databases">
        <title>Tritrichomonas musculus Genome.</title>
        <authorList>
            <person name="Alves-Ferreira E."/>
            <person name="Grigg M."/>
            <person name="Lorenzi H."/>
            <person name="Galac M."/>
        </authorList>
    </citation>
    <scope>NUCLEOTIDE SEQUENCE [LARGE SCALE GENOMIC DNA]</scope>
    <source>
        <strain evidence="1 2">EAF2021</strain>
    </source>
</reference>
<protein>
    <recommendedName>
        <fullName evidence="3">Ankyrin repeat protein</fullName>
    </recommendedName>
</protein>
<dbReference type="EMBL" id="JAPFFF010000002">
    <property type="protein sequence ID" value="KAK8895823.1"/>
    <property type="molecule type" value="Genomic_DNA"/>
</dbReference>
<evidence type="ECO:0000313" key="2">
    <source>
        <dbReference type="Proteomes" id="UP001470230"/>
    </source>
</evidence>